<evidence type="ECO:0000313" key="2">
    <source>
        <dbReference type="EMBL" id="CAA9259675.1"/>
    </source>
</evidence>
<feature type="non-terminal residue" evidence="2">
    <location>
        <position position="1"/>
    </location>
</feature>
<gene>
    <name evidence="2" type="ORF">AVDCRST_MAG52-2560</name>
</gene>
<protein>
    <submittedName>
        <fullName evidence="2">Glycosyltransferase</fullName>
    </submittedName>
</protein>
<keyword evidence="2" id="KW-0808">Transferase</keyword>
<sequence length="326" mass="33938">EHPAVARARFLDDVLRPGGAPVPAPGHPGSGRRRPRPRPHLGLAGLRPRGDPRGPARRGDRRRRPPADPRPRAGPRVARPGAGAGPAGRLPGAQRPRPGARRRSGSAHPAPAGRPGRRPDRARHPLQPAALRQRPRPDDGRGARHRRPGGALHGRAGPRRGRGERAGPPGTDRRGRPAARAGGGGAGRRLRHGALRPAREVRPRPGPRRAVRGPAPGRDAHRAGPPPRLRAPGPLDLPRVVAARGDAPGHAGGRAGHDRGGRGRAARGRGAVHPAGAAVGGRPHLPARRGRRPAGRQGGSRRRAGAVRASPVPPRLECTPGGGDPM</sequence>
<feature type="compositionally biased region" description="Basic and acidic residues" evidence="1">
    <location>
        <begin position="1"/>
        <end position="15"/>
    </location>
</feature>
<feature type="region of interest" description="Disordered" evidence="1">
    <location>
        <begin position="1"/>
        <end position="326"/>
    </location>
</feature>
<reference evidence="2" key="1">
    <citation type="submission" date="2020-02" db="EMBL/GenBank/DDBJ databases">
        <authorList>
            <person name="Meier V. D."/>
        </authorList>
    </citation>
    <scope>NUCLEOTIDE SEQUENCE</scope>
    <source>
        <strain evidence="2">AVDCRST_MAG52</strain>
    </source>
</reference>
<feature type="compositionally biased region" description="Basic and acidic residues" evidence="1">
    <location>
        <begin position="48"/>
        <end position="58"/>
    </location>
</feature>
<feature type="non-terminal residue" evidence="2">
    <location>
        <position position="326"/>
    </location>
</feature>
<feature type="compositionally biased region" description="Low complexity" evidence="1">
    <location>
        <begin position="268"/>
        <end position="282"/>
    </location>
</feature>
<dbReference type="EMBL" id="CADCTN010000183">
    <property type="protein sequence ID" value="CAA9259675.1"/>
    <property type="molecule type" value="Genomic_DNA"/>
</dbReference>
<proteinExistence type="predicted"/>
<feature type="compositionally biased region" description="Low complexity" evidence="1">
    <location>
        <begin position="74"/>
        <end position="97"/>
    </location>
</feature>
<dbReference type="AlphaFoldDB" id="A0A6J4ITH0"/>
<dbReference type="GO" id="GO:0016740">
    <property type="term" value="F:transferase activity"/>
    <property type="evidence" value="ECO:0007669"/>
    <property type="project" value="UniProtKB-KW"/>
</dbReference>
<feature type="compositionally biased region" description="Basic residues" evidence="1">
    <location>
        <begin position="285"/>
        <end position="305"/>
    </location>
</feature>
<feature type="compositionally biased region" description="Basic residues" evidence="1">
    <location>
        <begin position="30"/>
        <end position="39"/>
    </location>
</feature>
<feature type="compositionally biased region" description="Basic and acidic residues" evidence="1">
    <location>
        <begin position="161"/>
        <end position="175"/>
    </location>
</feature>
<organism evidence="2">
    <name type="scientific">uncultured Blastococcus sp</name>
    <dbReference type="NCBI Taxonomy" id="217144"/>
    <lineage>
        <taxon>Bacteria</taxon>
        <taxon>Bacillati</taxon>
        <taxon>Actinomycetota</taxon>
        <taxon>Actinomycetes</taxon>
        <taxon>Geodermatophilales</taxon>
        <taxon>Geodermatophilaceae</taxon>
        <taxon>Blastococcus</taxon>
        <taxon>environmental samples</taxon>
    </lineage>
</organism>
<accession>A0A6J4ITH0</accession>
<feature type="compositionally biased region" description="Low complexity" evidence="1">
    <location>
        <begin position="230"/>
        <end position="249"/>
    </location>
</feature>
<name>A0A6J4ITH0_9ACTN</name>
<evidence type="ECO:0000256" key="1">
    <source>
        <dbReference type="SAM" id="MobiDB-lite"/>
    </source>
</evidence>